<dbReference type="RefSeq" id="WP_331216078.1">
    <property type="nucleotide sequence ID" value="NZ_JAZGQK010000017.1"/>
</dbReference>
<feature type="transmembrane region" description="Helical" evidence="1">
    <location>
        <begin position="16"/>
        <end position="36"/>
    </location>
</feature>
<keyword evidence="3" id="KW-1185">Reference proteome</keyword>
<dbReference type="Proteomes" id="UP001332243">
    <property type="component" value="Unassembled WGS sequence"/>
</dbReference>
<evidence type="ECO:0000313" key="3">
    <source>
        <dbReference type="Proteomes" id="UP001332243"/>
    </source>
</evidence>
<protein>
    <recommendedName>
        <fullName evidence="4">DUF1640 domain-containing protein</fullName>
    </recommendedName>
</protein>
<feature type="transmembrane region" description="Helical" evidence="1">
    <location>
        <begin position="165"/>
        <end position="187"/>
    </location>
</feature>
<gene>
    <name evidence="2" type="ORF">V1633_21050</name>
</gene>
<accession>A0ABU7RX35</accession>
<organism evidence="2 3">
    <name type="scientific">Plantactinospora sonchi</name>
    <dbReference type="NCBI Taxonomy" id="1544735"/>
    <lineage>
        <taxon>Bacteria</taxon>
        <taxon>Bacillati</taxon>
        <taxon>Actinomycetota</taxon>
        <taxon>Actinomycetes</taxon>
        <taxon>Micromonosporales</taxon>
        <taxon>Micromonosporaceae</taxon>
        <taxon>Plantactinospora</taxon>
    </lineage>
</organism>
<reference evidence="2 3" key="1">
    <citation type="submission" date="2024-01" db="EMBL/GenBank/DDBJ databases">
        <title>Genome insights into Plantactinospora sonchi sp. nov.</title>
        <authorList>
            <person name="Wang L."/>
        </authorList>
    </citation>
    <scope>NUCLEOTIDE SEQUENCE [LARGE SCALE GENOMIC DNA]</scope>
    <source>
        <strain evidence="2 3">NEAU-QY2</strain>
    </source>
</reference>
<dbReference type="EMBL" id="JAZGQK010000017">
    <property type="protein sequence ID" value="MEE6260975.1"/>
    <property type="molecule type" value="Genomic_DNA"/>
</dbReference>
<proteinExistence type="predicted"/>
<evidence type="ECO:0008006" key="4">
    <source>
        <dbReference type="Google" id="ProtNLM"/>
    </source>
</evidence>
<evidence type="ECO:0000256" key="1">
    <source>
        <dbReference type="SAM" id="Phobius"/>
    </source>
</evidence>
<keyword evidence="1" id="KW-0472">Membrane</keyword>
<evidence type="ECO:0000313" key="2">
    <source>
        <dbReference type="EMBL" id="MEE6260975.1"/>
    </source>
</evidence>
<comment type="caution">
    <text evidence="2">The sequence shown here is derived from an EMBL/GenBank/DDBJ whole genome shotgun (WGS) entry which is preliminary data.</text>
</comment>
<sequence length="189" mass="20604">MLDIQALDLLDTGEKVAGVLGVVSSFVAVVIAARMLRSELKMSRALRAEFQSDAAQSVKTVQETQSTPAERLEADMIEVSQALHVAFQDMRDIIVRAEAFEDGVRKLIIRADAAEATAKLNEEDARKISVILGARTEEKFKEEIEKLTAVHDEQMEKLRKSGTRVATWTFIAGAVLGFAGNLLSSALTG</sequence>
<keyword evidence="1" id="KW-0812">Transmembrane</keyword>
<keyword evidence="1" id="KW-1133">Transmembrane helix</keyword>
<name>A0ABU7RX35_9ACTN</name>